<protein>
    <submittedName>
        <fullName evidence="7">Ionic antiporter</fullName>
    </submittedName>
</protein>
<keyword evidence="8" id="KW-1185">Reference proteome</keyword>
<sequence>MSSATARASDAAPIVAALVVALQFAGLSWWGLSALVLGATVLAAVHHAEVVAERVGEPFGTLILALAVTVIETGLIVSLMLAAPEGASALARDTVIAASMIILNLLLGLCLIAAGRRADQQRFIRTGANAALSTIAALLVLSLVLPNFTTSAPGPVYNNAQLAFVAGFALILYLTFVFAQTVRHRDYFVRPESGTDDGHGPSRNAARRSMALLVVCLFAVVLLAKGLSKPLETAIAAAGLPRSLVGIVIAGIVLLPEGLAAVKAARIGRLQTSLNLALGSALATIGLTIPAVAMVSFLLGLPLALGLDPKGIVLLALTLFVASLSLARGRVTVLHGAVHLAIFAAYILVTIVP</sequence>
<keyword evidence="4 5" id="KW-0472">Membrane</keyword>
<feature type="transmembrane region" description="Helical" evidence="5">
    <location>
        <begin position="234"/>
        <end position="255"/>
    </location>
</feature>
<comment type="caution">
    <text evidence="7">The sequence shown here is derived from an EMBL/GenBank/DDBJ whole genome shotgun (WGS) entry which is preliminary data.</text>
</comment>
<dbReference type="Pfam" id="PF01699">
    <property type="entry name" value="Na_Ca_ex"/>
    <property type="match status" value="2"/>
</dbReference>
<feature type="transmembrane region" description="Helical" evidence="5">
    <location>
        <begin position="276"/>
        <end position="299"/>
    </location>
</feature>
<evidence type="ECO:0000256" key="1">
    <source>
        <dbReference type="ARBA" id="ARBA00004141"/>
    </source>
</evidence>
<evidence type="ECO:0000256" key="2">
    <source>
        <dbReference type="ARBA" id="ARBA00022692"/>
    </source>
</evidence>
<dbReference type="RefSeq" id="WP_029941997.1">
    <property type="nucleotide sequence ID" value="NZ_BSOO01000006.1"/>
</dbReference>
<feature type="transmembrane region" description="Helical" evidence="5">
    <location>
        <begin position="95"/>
        <end position="115"/>
    </location>
</feature>
<dbReference type="InterPro" id="IPR052946">
    <property type="entry name" value="Alkaline_pH_Ca-Antiporter"/>
</dbReference>
<feature type="transmembrane region" description="Helical" evidence="5">
    <location>
        <begin position="334"/>
        <end position="352"/>
    </location>
</feature>
<evidence type="ECO:0000313" key="7">
    <source>
        <dbReference type="EMBL" id="GLR47127.1"/>
    </source>
</evidence>
<dbReference type="PANTHER" id="PTHR37958">
    <property type="entry name" value="SODIUM-POTASSIUM/PROTON ANTIPORTER CHAA"/>
    <property type="match status" value="1"/>
</dbReference>
<evidence type="ECO:0000256" key="4">
    <source>
        <dbReference type="ARBA" id="ARBA00023136"/>
    </source>
</evidence>
<dbReference type="Proteomes" id="UP001156703">
    <property type="component" value="Unassembled WGS sequence"/>
</dbReference>
<feature type="transmembrane region" description="Helical" evidence="5">
    <location>
        <begin position="160"/>
        <end position="179"/>
    </location>
</feature>
<accession>A0ABQ5Z6H6</accession>
<feature type="transmembrane region" description="Helical" evidence="5">
    <location>
        <begin position="210"/>
        <end position="228"/>
    </location>
</feature>
<name>A0ABQ5Z6H6_9SPHN</name>
<feature type="domain" description="Sodium/calcium exchanger membrane region" evidence="6">
    <location>
        <begin position="32"/>
        <end position="181"/>
    </location>
</feature>
<gene>
    <name evidence="7" type="ORF">GCM10007925_08380</name>
</gene>
<dbReference type="InterPro" id="IPR044880">
    <property type="entry name" value="NCX_ion-bd_dom_sf"/>
</dbReference>
<evidence type="ECO:0000256" key="5">
    <source>
        <dbReference type="SAM" id="Phobius"/>
    </source>
</evidence>
<evidence type="ECO:0000259" key="6">
    <source>
        <dbReference type="Pfam" id="PF01699"/>
    </source>
</evidence>
<evidence type="ECO:0000313" key="8">
    <source>
        <dbReference type="Proteomes" id="UP001156703"/>
    </source>
</evidence>
<feature type="transmembrane region" description="Helical" evidence="5">
    <location>
        <begin position="127"/>
        <end position="148"/>
    </location>
</feature>
<dbReference type="PANTHER" id="PTHR37958:SF1">
    <property type="entry name" value="SODIUM-POTASSIUM_PROTON ANTIPORTER CHAA"/>
    <property type="match status" value="1"/>
</dbReference>
<proteinExistence type="predicted"/>
<feature type="domain" description="Sodium/calcium exchanger membrane region" evidence="6">
    <location>
        <begin position="209"/>
        <end position="351"/>
    </location>
</feature>
<keyword evidence="3 5" id="KW-1133">Transmembrane helix</keyword>
<feature type="transmembrane region" description="Helical" evidence="5">
    <location>
        <begin position="27"/>
        <end position="47"/>
    </location>
</feature>
<comment type="subcellular location">
    <subcellularLocation>
        <location evidence="1">Membrane</location>
        <topology evidence="1">Multi-pass membrane protein</topology>
    </subcellularLocation>
</comment>
<dbReference type="EMBL" id="BSOO01000006">
    <property type="protein sequence ID" value="GLR47127.1"/>
    <property type="molecule type" value="Genomic_DNA"/>
</dbReference>
<reference evidence="8" key="1">
    <citation type="journal article" date="2019" name="Int. J. Syst. Evol. Microbiol.">
        <title>The Global Catalogue of Microorganisms (GCM) 10K type strain sequencing project: providing services to taxonomists for standard genome sequencing and annotation.</title>
        <authorList>
            <consortium name="The Broad Institute Genomics Platform"/>
            <consortium name="The Broad Institute Genome Sequencing Center for Infectious Disease"/>
            <person name="Wu L."/>
            <person name="Ma J."/>
        </authorList>
    </citation>
    <scope>NUCLEOTIDE SEQUENCE [LARGE SCALE GENOMIC DNA]</scope>
    <source>
        <strain evidence="8">NBRC 102146</strain>
    </source>
</reference>
<feature type="transmembrane region" description="Helical" evidence="5">
    <location>
        <begin position="311"/>
        <end position="327"/>
    </location>
</feature>
<feature type="transmembrane region" description="Helical" evidence="5">
    <location>
        <begin position="59"/>
        <end position="83"/>
    </location>
</feature>
<evidence type="ECO:0000256" key="3">
    <source>
        <dbReference type="ARBA" id="ARBA00022989"/>
    </source>
</evidence>
<dbReference type="Gene3D" id="1.20.1420.30">
    <property type="entry name" value="NCX, central ion-binding region"/>
    <property type="match status" value="1"/>
</dbReference>
<keyword evidence="2 5" id="KW-0812">Transmembrane</keyword>
<dbReference type="InterPro" id="IPR004837">
    <property type="entry name" value="NaCa_Exmemb"/>
</dbReference>
<organism evidence="7 8">
    <name type="scientific">Sphingomonas astaxanthinifaciens DSM 22298</name>
    <dbReference type="NCBI Taxonomy" id="1123267"/>
    <lineage>
        <taxon>Bacteria</taxon>
        <taxon>Pseudomonadati</taxon>
        <taxon>Pseudomonadota</taxon>
        <taxon>Alphaproteobacteria</taxon>
        <taxon>Sphingomonadales</taxon>
        <taxon>Sphingomonadaceae</taxon>
        <taxon>Sphingomonas</taxon>
    </lineage>
</organism>